<accession>A0A657ITU3</accession>
<name>A0A657ITU3_9MICC</name>
<proteinExistence type="predicted"/>
<evidence type="ECO:0000259" key="1">
    <source>
        <dbReference type="PROSITE" id="PS51671"/>
    </source>
</evidence>
<reference evidence="2 3" key="1">
    <citation type="submission" date="2016-04" db="EMBL/GenBank/DDBJ databases">
        <title>Identification of putative biosynthetic pathways for the production of bioactive secondary metabolites by the marine actinomycete Kocuria kristinae RUTW2-3.</title>
        <authorList>
            <person name="Waterworth S.C."/>
            <person name="Walmsley T.A."/>
            <person name="Matongo T."/>
            <person name="Davies-Coleman M.T."/>
            <person name="Dorrington R.A."/>
        </authorList>
    </citation>
    <scope>NUCLEOTIDE SEQUENCE [LARGE SCALE GENOMIC DNA]</scope>
    <source>
        <strain evidence="2 3">RUTW4-5</strain>
    </source>
</reference>
<sequence length="122" mass="13099">MGDLVSLARRVVLGGPAVPDFSYAQLPAVGPEDVVSSYTMGLQVKDRLGVLAGMAQVFAEEGVSIRTMHQTKHGPHRGAGQPETTIRVVTHRAADRRVRATIEKLRGLDAVDAITSVIRVED</sequence>
<comment type="caution">
    <text evidence="2">The sequence shown here is derived from an EMBL/GenBank/DDBJ whole genome shotgun (WGS) entry which is preliminary data.</text>
</comment>
<dbReference type="Pfam" id="PF01842">
    <property type="entry name" value="ACT"/>
    <property type="match status" value="1"/>
</dbReference>
<gene>
    <name evidence="2" type="ORF">A5N15_09990</name>
</gene>
<feature type="domain" description="ACT" evidence="1">
    <location>
        <begin position="39"/>
        <end position="119"/>
    </location>
</feature>
<dbReference type="AlphaFoldDB" id="A0A657ITU3"/>
<dbReference type="SUPFAM" id="SSF55021">
    <property type="entry name" value="ACT-like"/>
    <property type="match status" value="1"/>
</dbReference>
<protein>
    <recommendedName>
        <fullName evidence="1">ACT domain-containing protein</fullName>
    </recommendedName>
</protein>
<dbReference type="EMBL" id="LWGZ01000890">
    <property type="protein sequence ID" value="OAX55809.1"/>
    <property type="molecule type" value="Genomic_DNA"/>
</dbReference>
<dbReference type="Proteomes" id="UP000092021">
    <property type="component" value="Unassembled WGS sequence"/>
</dbReference>
<dbReference type="Gene3D" id="3.30.70.260">
    <property type="match status" value="1"/>
</dbReference>
<dbReference type="PROSITE" id="PS51671">
    <property type="entry name" value="ACT"/>
    <property type="match status" value="1"/>
</dbReference>
<organism evidence="2 3">
    <name type="scientific">Rothia kristinae</name>
    <dbReference type="NCBI Taxonomy" id="37923"/>
    <lineage>
        <taxon>Bacteria</taxon>
        <taxon>Bacillati</taxon>
        <taxon>Actinomycetota</taxon>
        <taxon>Actinomycetes</taxon>
        <taxon>Micrococcales</taxon>
        <taxon>Micrococcaceae</taxon>
        <taxon>Rothia</taxon>
    </lineage>
</organism>
<dbReference type="InterPro" id="IPR002912">
    <property type="entry name" value="ACT_dom"/>
</dbReference>
<dbReference type="InterPro" id="IPR045865">
    <property type="entry name" value="ACT-like_dom_sf"/>
</dbReference>
<evidence type="ECO:0000313" key="2">
    <source>
        <dbReference type="EMBL" id="OAX55809.1"/>
    </source>
</evidence>
<dbReference type="CDD" id="cd04881">
    <property type="entry name" value="ACT_HSDH-Hom"/>
    <property type="match status" value="1"/>
</dbReference>
<evidence type="ECO:0000313" key="3">
    <source>
        <dbReference type="Proteomes" id="UP000092021"/>
    </source>
</evidence>